<dbReference type="RefSeq" id="WP_146157851.1">
    <property type="nucleotide sequence ID" value="NZ_PVNL01000073.1"/>
</dbReference>
<reference evidence="1 2" key="1">
    <citation type="submission" date="2018-03" db="EMBL/GenBank/DDBJ databases">
        <title>Draft Genome Sequences of the Obligatory Marine Myxobacteria Enhygromyxa salina SWB007.</title>
        <authorList>
            <person name="Poehlein A."/>
            <person name="Moghaddam J.A."/>
            <person name="Harms H."/>
            <person name="Alanjari M."/>
            <person name="Koenig G.M."/>
            <person name="Daniel R."/>
            <person name="Schaeberle T.F."/>
        </authorList>
    </citation>
    <scope>NUCLEOTIDE SEQUENCE [LARGE SCALE GENOMIC DNA]</scope>
    <source>
        <strain evidence="1 2">SWB007</strain>
    </source>
</reference>
<dbReference type="EMBL" id="PVNL01000073">
    <property type="protein sequence ID" value="PRQ06579.1"/>
    <property type="molecule type" value="Genomic_DNA"/>
</dbReference>
<protein>
    <submittedName>
        <fullName evidence="1">Uncharacterized protein</fullName>
    </submittedName>
</protein>
<dbReference type="Proteomes" id="UP000238823">
    <property type="component" value="Unassembled WGS sequence"/>
</dbReference>
<sequence length="367" mass="39988">MWRSAVLLASLLGCGDELRPPSYIEVTEIFTIRHEVELGPLNPERVGPLIAGPEAPIADVLPGDRLRLEAVVVDPQGVLVPEHELETLWLACGGSCVSHTGQLDLAHEVFDQRCDTLENYTTDDPCLLGTGSGAFEFEVPELGERVFIRAALNPRYRFPSLQLIAVVAWDGRRATDCWESRRGDLSNLEGCGFIHHKVSLGPLWFLYAYGAQMGLSVPFEADPATLPPQLFLQPANRIPRTPTVSVSVDGELLATGVPPLAPIPVRAGAMIEVQLSFDQLSQLFQSRLVLLKDKAGSAFTLRSESLYSRTATSGAIVQSGNLEPVEDDGSFSYQVDAQLEPGISRVLIGYTDDGLANDVLTLEFEHQ</sequence>
<evidence type="ECO:0000313" key="2">
    <source>
        <dbReference type="Proteomes" id="UP000238823"/>
    </source>
</evidence>
<accession>A0A2S9YNE8</accession>
<evidence type="ECO:0000313" key="1">
    <source>
        <dbReference type="EMBL" id="PRQ06579.1"/>
    </source>
</evidence>
<proteinExistence type="predicted"/>
<organism evidence="1 2">
    <name type="scientific">Enhygromyxa salina</name>
    <dbReference type="NCBI Taxonomy" id="215803"/>
    <lineage>
        <taxon>Bacteria</taxon>
        <taxon>Pseudomonadati</taxon>
        <taxon>Myxococcota</taxon>
        <taxon>Polyangia</taxon>
        <taxon>Nannocystales</taxon>
        <taxon>Nannocystaceae</taxon>
        <taxon>Enhygromyxa</taxon>
    </lineage>
</organism>
<name>A0A2S9YNE8_9BACT</name>
<gene>
    <name evidence="1" type="ORF">ENSA7_37320</name>
</gene>
<comment type="caution">
    <text evidence="1">The sequence shown here is derived from an EMBL/GenBank/DDBJ whole genome shotgun (WGS) entry which is preliminary data.</text>
</comment>
<dbReference type="AlphaFoldDB" id="A0A2S9YNE8"/>